<protein>
    <recommendedName>
        <fullName evidence="1">TLDc domain-containing protein</fullName>
    </recommendedName>
</protein>
<dbReference type="InterPro" id="IPR003131">
    <property type="entry name" value="T1-type_BTB"/>
</dbReference>
<organism evidence="2 4">
    <name type="scientific">Adineta steineri</name>
    <dbReference type="NCBI Taxonomy" id="433720"/>
    <lineage>
        <taxon>Eukaryota</taxon>
        <taxon>Metazoa</taxon>
        <taxon>Spiralia</taxon>
        <taxon>Gnathifera</taxon>
        <taxon>Rotifera</taxon>
        <taxon>Eurotatoria</taxon>
        <taxon>Bdelloidea</taxon>
        <taxon>Adinetida</taxon>
        <taxon>Adinetidae</taxon>
        <taxon>Adineta</taxon>
    </lineage>
</organism>
<evidence type="ECO:0000313" key="4">
    <source>
        <dbReference type="Proteomes" id="UP000663860"/>
    </source>
</evidence>
<dbReference type="PROSITE" id="PS51886">
    <property type="entry name" value="TLDC"/>
    <property type="match status" value="1"/>
</dbReference>
<proteinExistence type="predicted"/>
<dbReference type="Proteomes" id="UP000663868">
    <property type="component" value="Unassembled WGS sequence"/>
</dbReference>
<dbReference type="InterPro" id="IPR011333">
    <property type="entry name" value="SKP1/BTB/POZ_sf"/>
</dbReference>
<dbReference type="Gene3D" id="3.30.710.10">
    <property type="entry name" value="Potassium Channel Kv1.1, Chain A"/>
    <property type="match status" value="1"/>
</dbReference>
<dbReference type="EMBL" id="CAJOBB010000682">
    <property type="protein sequence ID" value="CAF3729872.1"/>
    <property type="molecule type" value="Genomic_DNA"/>
</dbReference>
<gene>
    <name evidence="2" type="ORF">IZO911_LOCUS12365</name>
    <name evidence="3" type="ORF">KXQ929_LOCUS12980</name>
</gene>
<name>A0A813ZR21_9BILA</name>
<sequence length="372" mass="42612">MESTLNTLRANKRKLSTCFEIIREDIISKLNECNDYIRMTDTLYDQAIQINADLENKLVNVSKEEKKWQGIKRKLATTLHTGVVTLNVGGERYTTSVDTLTKEENTFFTALFSEQWELSRNPNDGSIFIDRNGELFKHILEYFRTESIPSDILTNELLRQLLIKEAEFFGLPDLIYKLTEPDRRRQEEEERLAIERTFPNGTLLRLEHTVKLNEFYGNINQRWELIYKATRDGFTANAFHVRCDNEGPTMTIIQSNNNYIFGGYISISWASSGGFQDDLNAFLFTLTNPHNIPPTKYTIQSEWVGYAIQNSTSSGPVFGCNHDIYIADNSNSNNSSRTNFSGTYNDTTGKGVETFTGAFNFTTSEIEVYKLA</sequence>
<accession>A0A813ZR21</accession>
<dbReference type="PANTHER" id="PTHR14499:SF136">
    <property type="entry name" value="GH08630P"/>
    <property type="match status" value="1"/>
</dbReference>
<feature type="domain" description="TLDc" evidence="1">
    <location>
        <begin position="202"/>
        <end position="372"/>
    </location>
</feature>
<dbReference type="InterPro" id="IPR000210">
    <property type="entry name" value="BTB/POZ_dom"/>
</dbReference>
<dbReference type="GO" id="GO:0051260">
    <property type="term" value="P:protein homooligomerization"/>
    <property type="evidence" value="ECO:0007669"/>
    <property type="project" value="InterPro"/>
</dbReference>
<dbReference type="AlphaFoldDB" id="A0A813ZR21"/>
<evidence type="ECO:0000313" key="3">
    <source>
        <dbReference type="EMBL" id="CAF3729872.1"/>
    </source>
</evidence>
<dbReference type="Pfam" id="PF07534">
    <property type="entry name" value="TLD"/>
    <property type="match status" value="1"/>
</dbReference>
<reference evidence="2" key="1">
    <citation type="submission" date="2021-02" db="EMBL/GenBank/DDBJ databases">
        <authorList>
            <person name="Nowell W R."/>
        </authorList>
    </citation>
    <scope>NUCLEOTIDE SEQUENCE</scope>
</reference>
<dbReference type="PANTHER" id="PTHR14499">
    <property type="entry name" value="POTASSIUM CHANNEL TETRAMERIZATION DOMAIN-CONTAINING"/>
    <property type="match status" value="1"/>
</dbReference>
<dbReference type="SMART" id="SM00225">
    <property type="entry name" value="BTB"/>
    <property type="match status" value="1"/>
</dbReference>
<comment type="caution">
    <text evidence="2">The sequence shown here is derived from an EMBL/GenBank/DDBJ whole genome shotgun (WGS) entry which is preliminary data.</text>
</comment>
<dbReference type="InterPro" id="IPR006571">
    <property type="entry name" value="TLDc_dom"/>
</dbReference>
<evidence type="ECO:0000313" key="2">
    <source>
        <dbReference type="EMBL" id="CAF0903167.1"/>
    </source>
</evidence>
<dbReference type="Proteomes" id="UP000663860">
    <property type="component" value="Unassembled WGS sequence"/>
</dbReference>
<evidence type="ECO:0000259" key="1">
    <source>
        <dbReference type="PROSITE" id="PS51886"/>
    </source>
</evidence>
<dbReference type="CDD" id="cd18316">
    <property type="entry name" value="BTB_POZ_KCTD-like"/>
    <property type="match status" value="1"/>
</dbReference>
<dbReference type="SMART" id="SM00584">
    <property type="entry name" value="TLDc"/>
    <property type="match status" value="1"/>
</dbReference>
<dbReference type="EMBL" id="CAJNOE010000095">
    <property type="protein sequence ID" value="CAF0903167.1"/>
    <property type="molecule type" value="Genomic_DNA"/>
</dbReference>
<dbReference type="Pfam" id="PF02214">
    <property type="entry name" value="BTB_2"/>
    <property type="match status" value="1"/>
</dbReference>
<dbReference type="SUPFAM" id="SSF54695">
    <property type="entry name" value="POZ domain"/>
    <property type="match status" value="1"/>
</dbReference>